<keyword evidence="1" id="KW-0472">Membrane</keyword>
<keyword evidence="1" id="KW-1133">Transmembrane helix</keyword>
<organism evidence="2">
    <name type="scientific">marine sediment metagenome</name>
    <dbReference type="NCBI Taxonomy" id="412755"/>
    <lineage>
        <taxon>unclassified sequences</taxon>
        <taxon>metagenomes</taxon>
        <taxon>ecological metagenomes</taxon>
    </lineage>
</organism>
<feature type="transmembrane region" description="Helical" evidence="1">
    <location>
        <begin position="7"/>
        <end position="26"/>
    </location>
</feature>
<protein>
    <submittedName>
        <fullName evidence="2">Uncharacterized protein</fullName>
    </submittedName>
</protein>
<feature type="transmembrane region" description="Helical" evidence="1">
    <location>
        <begin position="111"/>
        <end position="133"/>
    </location>
</feature>
<accession>X0UK91</accession>
<comment type="caution">
    <text evidence="2">The sequence shown here is derived from an EMBL/GenBank/DDBJ whole genome shotgun (WGS) entry which is preliminary data.</text>
</comment>
<gene>
    <name evidence="2" type="ORF">S01H1_44261</name>
</gene>
<name>X0UK91_9ZZZZ</name>
<evidence type="ECO:0000313" key="2">
    <source>
        <dbReference type="EMBL" id="GAG05980.1"/>
    </source>
</evidence>
<feature type="transmembrane region" description="Helical" evidence="1">
    <location>
        <begin position="145"/>
        <end position="167"/>
    </location>
</feature>
<dbReference type="AlphaFoldDB" id="X0UK91"/>
<sequence length="208" mass="23565">MSKEKPIRYFCYYCALYGMVIQLLYMLGIETRIDSQNAVRATYFIIIGMVVYVSVIKSGISKEKFYNIICISAMVQVFIGTFQAQGMYPSFYVLKSFFTAERKVIEFPNEILGTLGNPNFIAAYLAISLPFFFRKPWAWFTPFIIWQLWALNTSGAIYAALAGSAFYFTPIKLSKRTVILNNFLRKAGPPILAIIIGVAYTMCGDKTG</sequence>
<feature type="non-terminal residue" evidence="2">
    <location>
        <position position="208"/>
    </location>
</feature>
<reference evidence="2" key="1">
    <citation type="journal article" date="2014" name="Front. Microbiol.">
        <title>High frequency of phylogenetically diverse reductive dehalogenase-homologous genes in deep subseafloor sedimentary metagenomes.</title>
        <authorList>
            <person name="Kawai M."/>
            <person name="Futagami T."/>
            <person name="Toyoda A."/>
            <person name="Takaki Y."/>
            <person name="Nishi S."/>
            <person name="Hori S."/>
            <person name="Arai W."/>
            <person name="Tsubouchi T."/>
            <person name="Morono Y."/>
            <person name="Uchiyama I."/>
            <person name="Ito T."/>
            <person name="Fujiyama A."/>
            <person name="Inagaki F."/>
            <person name="Takami H."/>
        </authorList>
    </citation>
    <scope>NUCLEOTIDE SEQUENCE</scope>
    <source>
        <strain evidence="2">Expedition CK06-06</strain>
    </source>
</reference>
<evidence type="ECO:0000256" key="1">
    <source>
        <dbReference type="SAM" id="Phobius"/>
    </source>
</evidence>
<proteinExistence type="predicted"/>
<feature type="transmembrane region" description="Helical" evidence="1">
    <location>
        <begin position="187"/>
        <end position="203"/>
    </location>
</feature>
<feature type="transmembrane region" description="Helical" evidence="1">
    <location>
        <begin position="38"/>
        <end position="56"/>
    </location>
</feature>
<feature type="transmembrane region" description="Helical" evidence="1">
    <location>
        <begin position="68"/>
        <end position="91"/>
    </location>
</feature>
<dbReference type="EMBL" id="BARS01028226">
    <property type="protein sequence ID" value="GAG05980.1"/>
    <property type="molecule type" value="Genomic_DNA"/>
</dbReference>
<keyword evidence="1" id="KW-0812">Transmembrane</keyword>